<dbReference type="GO" id="GO:0005737">
    <property type="term" value="C:cytoplasm"/>
    <property type="evidence" value="ECO:0007669"/>
    <property type="project" value="UniProtKB-SubCell"/>
</dbReference>
<dbReference type="RefSeq" id="WP_101684936.1">
    <property type="nucleotide sequence ID" value="NZ_PJRP01000021.1"/>
</dbReference>
<dbReference type="Proteomes" id="UP000234341">
    <property type="component" value="Unassembled WGS sequence"/>
</dbReference>
<evidence type="ECO:0000256" key="5">
    <source>
        <dbReference type="ARBA" id="ARBA00022679"/>
    </source>
</evidence>
<dbReference type="Gene3D" id="3.10.150.10">
    <property type="entry name" value="DNA Polymerase III, subunit A, domain 2"/>
    <property type="match status" value="1"/>
</dbReference>
<keyword evidence="5" id="KW-0808">Transferase</keyword>
<dbReference type="GO" id="GO:0008408">
    <property type="term" value="F:3'-5' exonuclease activity"/>
    <property type="evidence" value="ECO:0007669"/>
    <property type="project" value="InterPro"/>
</dbReference>
<evidence type="ECO:0000256" key="2">
    <source>
        <dbReference type="ARBA" id="ARBA00010752"/>
    </source>
</evidence>
<keyword evidence="6" id="KW-0548">Nucleotidyltransferase</keyword>
<evidence type="ECO:0000256" key="1">
    <source>
        <dbReference type="ARBA" id="ARBA00004496"/>
    </source>
</evidence>
<dbReference type="GO" id="GO:0009360">
    <property type="term" value="C:DNA polymerase III complex"/>
    <property type="evidence" value="ECO:0007669"/>
    <property type="project" value="InterPro"/>
</dbReference>
<evidence type="ECO:0000313" key="14">
    <source>
        <dbReference type="Proteomes" id="UP000234341"/>
    </source>
</evidence>
<dbReference type="PANTHER" id="PTHR30478:SF0">
    <property type="entry name" value="BETA SLIDING CLAMP"/>
    <property type="match status" value="1"/>
</dbReference>
<dbReference type="Pfam" id="PF00712">
    <property type="entry name" value="DNA_pol3_beta"/>
    <property type="match status" value="1"/>
</dbReference>
<evidence type="ECO:0000256" key="9">
    <source>
        <dbReference type="ARBA" id="ARBA00023125"/>
    </source>
</evidence>
<name>A0A2N5C3Y8_9BURK</name>
<evidence type="ECO:0000256" key="4">
    <source>
        <dbReference type="ARBA" id="ARBA00022490"/>
    </source>
</evidence>
<reference evidence="13 14" key="1">
    <citation type="submission" date="2017-12" db="EMBL/GenBank/DDBJ databases">
        <title>Genome sequence of the active heterotrophic nitrifier-denitrifier, Cupriavidus pauculus UM1.</title>
        <authorList>
            <person name="Putonti C."/>
            <person name="Castignetti D."/>
        </authorList>
    </citation>
    <scope>NUCLEOTIDE SEQUENCE [LARGE SCALE GENOMIC DNA]</scope>
    <source>
        <strain evidence="13 14">UM1</strain>
    </source>
</reference>
<comment type="similarity">
    <text evidence="2">Belongs to the beta sliding clamp family.</text>
</comment>
<evidence type="ECO:0000256" key="3">
    <source>
        <dbReference type="ARBA" id="ARBA00021035"/>
    </source>
</evidence>
<keyword evidence="9" id="KW-0238">DNA-binding</keyword>
<organism evidence="13 14">
    <name type="scientific">Cupriavidus pauculus</name>
    <dbReference type="NCBI Taxonomy" id="82633"/>
    <lineage>
        <taxon>Bacteria</taxon>
        <taxon>Pseudomonadati</taxon>
        <taxon>Pseudomonadota</taxon>
        <taxon>Betaproteobacteria</taxon>
        <taxon>Burkholderiales</taxon>
        <taxon>Burkholderiaceae</taxon>
        <taxon>Cupriavidus</taxon>
    </lineage>
</organism>
<dbReference type="SMART" id="SM00480">
    <property type="entry name" value="POL3Bc"/>
    <property type="match status" value="1"/>
</dbReference>
<dbReference type="AlphaFoldDB" id="A0A2N5C3Y8"/>
<evidence type="ECO:0000256" key="6">
    <source>
        <dbReference type="ARBA" id="ARBA00022695"/>
    </source>
</evidence>
<dbReference type="GO" id="GO:0006271">
    <property type="term" value="P:DNA strand elongation involved in DNA replication"/>
    <property type="evidence" value="ECO:0007669"/>
    <property type="project" value="TreeGrafter"/>
</dbReference>
<keyword evidence="4" id="KW-0963">Cytoplasm</keyword>
<dbReference type="GO" id="GO:0003677">
    <property type="term" value="F:DNA binding"/>
    <property type="evidence" value="ECO:0007669"/>
    <property type="project" value="UniProtKB-KW"/>
</dbReference>
<evidence type="ECO:0000256" key="11">
    <source>
        <dbReference type="ARBA" id="ARBA00033276"/>
    </source>
</evidence>
<proteinExistence type="inferred from homology"/>
<evidence type="ECO:0000256" key="10">
    <source>
        <dbReference type="ARBA" id="ARBA00030988"/>
    </source>
</evidence>
<dbReference type="InterPro" id="IPR046938">
    <property type="entry name" value="DNA_clamp_sf"/>
</dbReference>
<dbReference type="InterPro" id="IPR022634">
    <property type="entry name" value="DNA_polIII_beta_N"/>
</dbReference>
<protein>
    <recommendedName>
        <fullName evidence="3">Beta sliding clamp</fullName>
    </recommendedName>
    <alternativeName>
        <fullName evidence="11">Beta-clamp processivity factor</fullName>
    </alternativeName>
    <alternativeName>
        <fullName evidence="10">DNA polymerase III beta sliding clamp subunit</fullName>
    </alternativeName>
</protein>
<dbReference type="PANTHER" id="PTHR30478">
    <property type="entry name" value="DNA POLYMERASE III SUBUNIT BETA"/>
    <property type="match status" value="1"/>
</dbReference>
<evidence type="ECO:0000313" key="13">
    <source>
        <dbReference type="EMBL" id="PLP96927.1"/>
    </source>
</evidence>
<comment type="caution">
    <text evidence="13">The sequence shown here is derived from an EMBL/GenBank/DDBJ whole genome shotgun (WGS) entry which is preliminary data.</text>
</comment>
<keyword evidence="8" id="KW-0239">DNA-directed DNA polymerase</keyword>
<keyword evidence="7" id="KW-0235">DNA replication</keyword>
<evidence type="ECO:0000256" key="8">
    <source>
        <dbReference type="ARBA" id="ARBA00022932"/>
    </source>
</evidence>
<accession>A0A2N5C3Y8</accession>
<dbReference type="SUPFAM" id="SSF55979">
    <property type="entry name" value="DNA clamp"/>
    <property type="match status" value="1"/>
</dbReference>
<sequence length="379" mass="41280">MAKTKTKPTNTESLMLTITRKHLSEAFKAASQAAPSKSPLNILTHIRLQATEEVQAVTFTGSNTHMTVRATVPAEIFGDCIDICLPADKLSALVGMTAEDVSFTAKDAKVIARAGSCRLTIPSLPGRDFPEARIEGDPVAVLDAPGLTDMIPTVSFAVAGMFRHDKPILRNLWIECDGAAVHMVGCDSYMLAANSLLVAPAEFGQTISPFGVCLAADGADLLSKVGATRFEIYEKHIVGSRDGIRIECGHQGAKYFDWRRMIPKADQFVTFSRDELLQICPLHRVFDQKGVIRFEQDGADCAITITDGMQAVDAEIPVKARSDEAHLENSFDGPNLLRLLGQVKTDDVALSWASKEKQDFSVYLLQDGSWRGILTSLRV</sequence>
<dbReference type="GO" id="GO:0003887">
    <property type="term" value="F:DNA-directed DNA polymerase activity"/>
    <property type="evidence" value="ECO:0007669"/>
    <property type="project" value="UniProtKB-KW"/>
</dbReference>
<dbReference type="Gene3D" id="3.70.10.10">
    <property type="match status" value="1"/>
</dbReference>
<dbReference type="InterPro" id="IPR001001">
    <property type="entry name" value="DNA_polIII_beta"/>
</dbReference>
<feature type="domain" description="DNA polymerase III beta sliding clamp N-terminal" evidence="12">
    <location>
        <begin position="15"/>
        <end position="131"/>
    </location>
</feature>
<evidence type="ECO:0000259" key="12">
    <source>
        <dbReference type="Pfam" id="PF00712"/>
    </source>
</evidence>
<dbReference type="OrthoDB" id="8958114at2"/>
<evidence type="ECO:0000256" key="7">
    <source>
        <dbReference type="ARBA" id="ARBA00022705"/>
    </source>
</evidence>
<dbReference type="EMBL" id="PJRP01000021">
    <property type="protein sequence ID" value="PLP96927.1"/>
    <property type="molecule type" value="Genomic_DNA"/>
</dbReference>
<comment type="subcellular location">
    <subcellularLocation>
        <location evidence="1">Cytoplasm</location>
    </subcellularLocation>
</comment>
<gene>
    <name evidence="13" type="ORF">CYJ10_29225</name>
</gene>